<sequence length="212" mass="24400">MNAPLLVDGPDAVRKEYSIVHNEYNTKIPISHVYKQTLLSRFNFMKSYKTKVVENKYNSGRTSKDVYLLSRDDIRNYLSKSYKFLHIGLVQFSITHTSYNQESFPLSVCLIDSKHQSIEESILVSINTDLHLDALEFNWFPNFSSSLSDLTNSNGLVVTINSSSSENFKFDYKVYYKLMKKSLKPGYLFKNPIIEVNTKNVHVVIPTSDSQT</sequence>
<dbReference type="InterPro" id="IPR051596">
    <property type="entry name" value="Caulimoviridae_Movement"/>
</dbReference>
<dbReference type="Pfam" id="PF01107">
    <property type="entry name" value="MP"/>
    <property type="match status" value="1"/>
</dbReference>
<evidence type="ECO:0000313" key="1">
    <source>
        <dbReference type="EMBL" id="KAI5430571.1"/>
    </source>
</evidence>
<reference evidence="1 2" key="1">
    <citation type="journal article" date="2022" name="Nat. Genet.">
        <title>Improved pea reference genome and pan-genome highlight genomic features and evolutionary characteristics.</title>
        <authorList>
            <person name="Yang T."/>
            <person name="Liu R."/>
            <person name="Luo Y."/>
            <person name="Hu S."/>
            <person name="Wang D."/>
            <person name="Wang C."/>
            <person name="Pandey M.K."/>
            <person name="Ge S."/>
            <person name="Xu Q."/>
            <person name="Li N."/>
            <person name="Li G."/>
            <person name="Huang Y."/>
            <person name="Saxena R.K."/>
            <person name="Ji Y."/>
            <person name="Li M."/>
            <person name="Yan X."/>
            <person name="He Y."/>
            <person name="Liu Y."/>
            <person name="Wang X."/>
            <person name="Xiang C."/>
            <person name="Varshney R.K."/>
            <person name="Ding H."/>
            <person name="Gao S."/>
            <person name="Zong X."/>
        </authorList>
    </citation>
    <scope>NUCLEOTIDE SEQUENCE [LARGE SCALE GENOMIC DNA]</scope>
    <source>
        <strain evidence="1 2">cv. Zhongwan 6</strain>
    </source>
</reference>
<dbReference type="Gramene" id="Psat03G0496300-T1">
    <property type="protein sequence ID" value="KAI5430571.1"/>
    <property type="gene ID" value="KIW84_034963"/>
</dbReference>
<comment type="caution">
    <text evidence="1">The sequence shown here is derived from an EMBL/GenBank/DDBJ whole genome shotgun (WGS) entry which is preliminary data.</text>
</comment>
<protein>
    <submittedName>
        <fullName evidence="1">Uncharacterized protein</fullName>
    </submittedName>
</protein>
<name>A0A9D4Y001_PEA</name>
<proteinExistence type="predicted"/>
<gene>
    <name evidence="1" type="ORF">KIW84_034963</name>
</gene>
<dbReference type="PANTHER" id="PTHR47599">
    <property type="entry name" value="CELL-TO-CELL MOVEMENT PROTEIN"/>
    <property type="match status" value="1"/>
</dbReference>
<keyword evidence="2" id="KW-1185">Reference proteome</keyword>
<dbReference type="Proteomes" id="UP001058974">
    <property type="component" value="Chromosome 3"/>
</dbReference>
<accession>A0A9D4Y001</accession>
<evidence type="ECO:0000313" key="2">
    <source>
        <dbReference type="Proteomes" id="UP001058974"/>
    </source>
</evidence>
<dbReference type="PANTHER" id="PTHR47599:SF4">
    <property type="entry name" value="POLYPROTEIN"/>
    <property type="match status" value="1"/>
</dbReference>
<dbReference type="Gramene" id="Psat3g160240.1">
    <property type="protein sequence ID" value="Psat3g160240.1.cds1"/>
    <property type="gene ID" value="Psat3g160240"/>
</dbReference>
<dbReference type="AlphaFoldDB" id="A0A9D4Y001"/>
<organism evidence="1 2">
    <name type="scientific">Pisum sativum</name>
    <name type="common">Garden pea</name>
    <name type="synonym">Lathyrus oleraceus</name>
    <dbReference type="NCBI Taxonomy" id="3888"/>
    <lineage>
        <taxon>Eukaryota</taxon>
        <taxon>Viridiplantae</taxon>
        <taxon>Streptophyta</taxon>
        <taxon>Embryophyta</taxon>
        <taxon>Tracheophyta</taxon>
        <taxon>Spermatophyta</taxon>
        <taxon>Magnoliopsida</taxon>
        <taxon>eudicotyledons</taxon>
        <taxon>Gunneridae</taxon>
        <taxon>Pentapetalae</taxon>
        <taxon>rosids</taxon>
        <taxon>fabids</taxon>
        <taxon>Fabales</taxon>
        <taxon>Fabaceae</taxon>
        <taxon>Papilionoideae</taxon>
        <taxon>50 kb inversion clade</taxon>
        <taxon>NPAAA clade</taxon>
        <taxon>Hologalegina</taxon>
        <taxon>IRL clade</taxon>
        <taxon>Fabeae</taxon>
        <taxon>Lathyrus</taxon>
    </lineage>
</organism>
<dbReference type="EMBL" id="JAMSHJ010000003">
    <property type="protein sequence ID" value="KAI5430571.1"/>
    <property type="molecule type" value="Genomic_DNA"/>
</dbReference>
<dbReference type="InterPro" id="IPR028919">
    <property type="entry name" value="Viral_movement"/>
</dbReference>